<feature type="transmembrane region" description="Helical" evidence="1">
    <location>
        <begin position="85"/>
        <end position="102"/>
    </location>
</feature>
<keyword evidence="1" id="KW-0812">Transmembrane</keyword>
<protein>
    <submittedName>
        <fullName evidence="2">Uncharacterized protein</fullName>
    </submittedName>
</protein>
<keyword evidence="1" id="KW-0472">Membrane</keyword>
<evidence type="ECO:0000313" key="2">
    <source>
        <dbReference type="EMBL" id="QHT17697.1"/>
    </source>
</evidence>
<feature type="transmembrane region" description="Helical" evidence="1">
    <location>
        <begin position="133"/>
        <end position="156"/>
    </location>
</feature>
<keyword evidence="1" id="KW-1133">Transmembrane helix</keyword>
<proteinExistence type="predicted"/>
<reference evidence="2" key="1">
    <citation type="journal article" date="2020" name="Nature">
        <title>Giant virus diversity and host interactions through global metagenomics.</title>
        <authorList>
            <person name="Schulz F."/>
            <person name="Roux S."/>
            <person name="Paez-Espino D."/>
            <person name="Jungbluth S."/>
            <person name="Walsh D.A."/>
            <person name="Denef V.J."/>
            <person name="McMahon K.D."/>
            <person name="Konstantinidis K.T."/>
            <person name="Eloe-Fadrosh E.A."/>
            <person name="Kyrpides N.C."/>
            <person name="Woyke T."/>
        </authorList>
    </citation>
    <scope>NUCLEOTIDE SEQUENCE</scope>
    <source>
        <strain evidence="2">GVMAG-M-3300023174-30</strain>
    </source>
</reference>
<accession>A0A6C0DM86</accession>
<feature type="transmembrane region" description="Helical" evidence="1">
    <location>
        <begin position="20"/>
        <end position="41"/>
    </location>
</feature>
<feature type="transmembrane region" description="Helical" evidence="1">
    <location>
        <begin position="48"/>
        <end position="65"/>
    </location>
</feature>
<name>A0A6C0DM86_9ZZZZ</name>
<organism evidence="2">
    <name type="scientific">viral metagenome</name>
    <dbReference type="NCBI Taxonomy" id="1070528"/>
    <lineage>
        <taxon>unclassified sequences</taxon>
        <taxon>metagenomes</taxon>
        <taxon>organismal metagenomes</taxon>
    </lineage>
</organism>
<dbReference type="AlphaFoldDB" id="A0A6C0DM86"/>
<sequence length="163" mass="19348">MQLLEYFAWTYLNNKKINFIISIIGGFILLLQVYIIIISNLKGVEKQFTLLLLFIMTIIALYYNITNNKFRTEKGENGHLKWLWVDFPLPILIVGLFLWVYPPIRNNDLLTSLVIITTLSISLYNYYEYKTWGSMWCYIGNSFWLYLVIKSVYLTINNITKFT</sequence>
<dbReference type="EMBL" id="MN739643">
    <property type="protein sequence ID" value="QHT17697.1"/>
    <property type="molecule type" value="Genomic_DNA"/>
</dbReference>
<feature type="transmembrane region" description="Helical" evidence="1">
    <location>
        <begin position="109"/>
        <end position="127"/>
    </location>
</feature>
<evidence type="ECO:0000256" key="1">
    <source>
        <dbReference type="SAM" id="Phobius"/>
    </source>
</evidence>